<evidence type="ECO:0000313" key="1">
    <source>
        <dbReference type="EMBL" id="VDP54862.1"/>
    </source>
</evidence>
<sequence length="153" mass="17933">MNIIQCYAPTNDYSEDAQDQFYNRLQSIIEKCQTKDLTILMGDFNAKVGTDNTGYEDIMGRHGLGERNENGDRFANLCDFNKLVIGGTIFRHKRIHKITWTSPYHTRQNQIDHICINKNFRITMEDVRTKRRADIASDHYLLVAKMKLKLKKY</sequence>
<dbReference type="AlphaFoldDB" id="A0A183NAM2"/>
<dbReference type="SUPFAM" id="SSF56219">
    <property type="entry name" value="DNase I-like"/>
    <property type="match status" value="1"/>
</dbReference>
<accession>A0A183NAM2</accession>
<reference evidence="1 2" key="1">
    <citation type="submission" date="2018-11" db="EMBL/GenBank/DDBJ databases">
        <authorList>
            <consortium name="Pathogen Informatics"/>
        </authorList>
    </citation>
    <scope>NUCLEOTIDE SEQUENCE [LARGE SCALE GENOMIC DNA]</scope>
    <source>
        <strain evidence="1 2">Zambia</strain>
    </source>
</reference>
<dbReference type="Gene3D" id="3.60.10.10">
    <property type="entry name" value="Endonuclease/exonuclease/phosphatase"/>
    <property type="match status" value="1"/>
</dbReference>
<keyword evidence="2" id="KW-1185">Reference proteome</keyword>
<dbReference type="InterPro" id="IPR036691">
    <property type="entry name" value="Endo/exonu/phosph_ase_sf"/>
</dbReference>
<dbReference type="InterPro" id="IPR005135">
    <property type="entry name" value="Endo/exonuclease/phosphatase"/>
</dbReference>
<gene>
    <name evidence="1" type="ORF">SMRZ_LOCUS25347</name>
</gene>
<dbReference type="InterPro" id="IPR027124">
    <property type="entry name" value="Swc5/CFDP1/2"/>
</dbReference>
<dbReference type="Proteomes" id="UP000277204">
    <property type="component" value="Unassembled WGS sequence"/>
</dbReference>
<dbReference type="PANTHER" id="PTHR23227">
    <property type="entry name" value="BUCENTAUR RELATED"/>
    <property type="match status" value="1"/>
</dbReference>
<dbReference type="GO" id="GO:0003824">
    <property type="term" value="F:catalytic activity"/>
    <property type="evidence" value="ECO:0007669"/>
    <property type="project" value="InterPro"/>
</dbReference>
<dbReference type="PANTHER" id="PTHR23227:SF67">
    <property type="entry name" value="CRANIOFACIAL DEVELOPMENT PROTEIN 2-LIKE"/>
    <property type="match status" value="1"/>
</dbReference>
<organism evidence="1 2">
    <name type="scientific">Schistosoma margrebowiei</name>
    <dbReference type="NCBI Taxonomy" id="48269"/>
    <lineage>
        <taxon>Eukaryota</taxon>
        <taxon>Metazoa</taxon>
        <taxon>Spiralia</taxon>
        <taxon>Lophotrochozoa</taxon>
        <taxon>Platyhelminthes</taxon>
        <taxon>Trematoda</taxon>
        <taxon>Digenea</taxon>
        <taxon>Strigeidida</taxon>
        <taxon>Schistosomatoidea</taxon>
        <taxon>Schistosomatidae</taxon>
        <taxon>Schistosoma</taxon>
    </lineage>
</organism>
<protein>
    <submittedName>
        <fullName evidence="1">Uncharacterized protein</fullName>
    </submittedName>
</protein>
<evidence type="ECO:0000313" key="2">
    <source>
        <dbReference type="Proteomes" id="UP000277204"/>
    </source>
</evidence>
<proteinExistence type="predicted"/>
<dbReference type="EMBL" id="UZAI01021227">
    <property type="protein sequence ID" value="VDP54862.1"/>
    <property type="molecule type" value="Genomic_DNA"/>
</dbReference>
<dbReference type="Pfam" id="PF14529">
    <property type="entry name" value="Exo_endo_phos_2"/>
    <property type="match status" value="1"/>
</dbReference>
<name>A0A183NAM2_9TREM</name>
<dbReference type="CDD" id="cd09076">
    <property type="entry name" value="L1-EN"/>
    <property type="match status" value="1"/>
</dbReference>